<accession>A0ABT6RU65</accession>
<comment type="similarity">
    <text evidence="1">Belongs to the enoyl-CoA hydratase/isomerase family.</text>
</comment>
<evidence type="ECO:0000313" key="2">
    <source>
        <dbReference type="EMBL" id="MDI3387979.1"/>
    </source>
</evidence>
<evidence type="ECO:0000313" key="3">
    <source>
        <dbReference type="Proteomes" id="UP001224661"/>
    </source>
</evidence>
<organism evidence="2 3">
    <name type="scientific">Streptomyces solicavernae</name>
    <dbReference type="NCBI Taxonomy" id="3043614"/>
    <lineage>
        <taxon>Bacteria</taxon>
        <taxon>Bacillati</taxon>
        <taxon>Actinomycetota</taxon>
        <taxon>Actinomycetes</taxon>
        <taxon>Kitasatosporales</taxon>
        <taxon>Streptomycetaceae</taxon>
        <taxon>Streptomyces</taxon>
    </lineage>
</organism>
<dbReference type="SUPFAM" id="SSF52096">
    <property type="entry name" value="ClpP/crotonase"/>
    <property type="match status" value="1"/>
</dbReference>
<comment type="caution">
    <text evidence="2">The sequence shown here is derived from an EMBL/GenBank/DDBJ whole genome shotgun (WGS) entry which is preliminary data.</text>
</comment>
<dbReference type="EMBL" id="JASCIR010000013">
    <property type="protein sequence ID" value="MDI3387979.1"/>
    <property type="molecule type" value="Genomic_DNA"/>
</dbReference>
<protein>
    <submittedName>
        <fullName evidence="2">Uncharacterized protein</fullName>
    </submittedName>
</protein>
<dbReference type="InterPro" id="IPR029045">
    <property type="entry name" value="ClpP/crotonase-like_dom_sf"/>
</dbReference>
<gene>
    <name evidence="2" type="ORF">QIS99_17490</name>
</gene>
<reference evidence="2 3" key="1">
    <citation type="submission" date="2023-05" db="EMBL/GenBank/DDBJ databases">
        <title>Draft genome sequence of Streptomyces sp. B-S-A8 isolated from a cave soil in Thailand.</title>
        <authorList>
            <person name="Chamroensaksri N."/>
            <person name="Muangham S."/>
        </authorList>
    </citation>
    <scope>NUCLEOTIDE SEQUENCE [LARGE SCALE GENOMIC DNA]</scope>
    <source>
        <strain evidence="2 3">B-S-A8</strain>
    </source>
</reference>
<evidence type="ECO:0000256" key="1">
    <source>
        <dbReference type="ARBA" id="ARBA00005254"/>
    </source>
</evidence>
<dbReference type="RefSeq" id="WP_282514386.1">
    <property type="nucleotide sequence ID" value="NZ_JASCIR010000013.1"/>
</dbReference>
<dbReference type="Proteomes" id="UP001224661">
    <property type="component" value="Unassembled WGS sequence"/>
</dbReference>
<keyword evidence="3" id="KW-1185">Reference proteome</keyword>
<dbReference type="InterPro" id="IPR014748">
    <property type="entry name" value="Enoyl-CoA_hydra_C"/>
</dbReference>
<name>A0ABT6RU65_9ACTN</name>
<dbReference type="Gene3D" id="1.10.12.10">
    <property type="entry name" value="Lyase 2-enoyl-coa Hydratase, Chain A, domain 2"/>
    <property type="match status" value="1"/>
</dbReference>
<proteinExistence type="inferred from homology"/>
<sequence>MVLRHLDETLVEAAEAVLVGGQDLGHVVPFEPFWESRKSASADRTLRDALASEARAQSVNFATADAPAALAAFREKGEPVFTGEWAVG</sequence>